<evidence type="ECO:0008006" key="6">
    <source>
        <dbReference type="Google" id="ProtNLM"/>
    </source>
</evidence>
<evidence type="ECO:0000313" key="4">
    <source>
        <dbReference type="EMBL" id="KXN71704.1"/>
    </source>
</evidence>
<protein>
    <recommendedName>
        <fullName evidence="6">NAD(P)-binding protein</fullName>
    </recommendedName>
</protein>
<keyword evidence="2" id="KW-0521">NADP</keyword>
<dbReference type="AlphaFoldDB" id="A0A137P9S0"/>
<feature type="non-terminal residue" evidence="4">
    <location>
        <position position="58"/>
    </location>
</feature>
<organism evidence="4 5">
    <name type="scientific">Conidiobolus coronatus (strain ATCC 28846 / CBS 209.66 / NRRL 28638)</name>
    <name type="common">Delacroixia coronata</name>
    <dbReference type="NCBI Taxonomy" id="796925"/>
    <lineage>
        <taxon>Eukaryota</taxon>
        <taxon>Fungi</taxon>
        <taxon>Fungi incertae sedis</taxon>
        <taxon>Zoopagomycota</taxon>
        <taxon>Entomophthoromycotina</taxon>
        <taxon>Entomophthoromycetes</taxon>
        <taxon>Entomophthorales</taxon>
        <taxon>Ancylistaceae</taxon>
        <taxon>Conidiobolus</taxon>
    </lineage>
</organism>
<dbReference type="EMBL" id="KQ964469">
    <property type="protein sequence ID" value="KXN71704.1"/>
    <property type="molecule type" value="Genomic_DNA"/>
</dbReference>
<evidence type="ECO:0000313" key="5">
    <source>
        <dbReference type="Proteomes" id="UP000070444"/>
    </source>
</evidence>
<proteinExistence type="inferred from homology"/>
<dbReference type="InterPro" id="IPR036291">
    <property type="entry name" value="NAD(P)-bd_dom_sf"/>
</dbReference>
<evidence type="ECO:0000256" key="1">
    <source>
        <dbReference type="ARBA" id="ARBA00006484"/>
    </source>
</evidence>
<keyword evidence="5" id="KW-1185">Reference proteome</keyword>
<dbReference type="InterPro" id="IPR052178">
    <property type="entry name" value="Sec_Metab_Biosynth_SDR"/>
</dbReference>
<keyword evidence="3" id="KW-0560">Oxidoreductase</keyword>
<dbReference type="Pfam" id="PF00106">
    <property type="entry name" value="adh_short"/>
    <property type="match status" value="1"/>
</dbReference>
<dbReference type="PANTHER" id="PTHR43618:SF8">
    <property type="entry name" value="7ALPHA-HYDROXYSTEROID DEHYDROGENASE"/>
    <property type="match status" value="1"/>
</dbReference>
<dbReference type="InterPro" id="IPR002347">
    <property type="entry name" value="SDR_fam"/>
</dbReference>
<evidence type="ECO:0000256" key="2">
    <source>
        <dbReference type="ARBA" id="ARBA00022857"/>
    </source>
</evidence>
<evidence type="ECO:0000256" key="3">
    <source>
        <dbReference type="ARBA" id="ARBA00023002"/>
    </source>
</evidence>
<gene>
    <name evidence="4" type="ORF">CONCODRAFT_5591</name>
</gene>
<dbReference type="Gene3D" id="3.40.50.720">
    <property type="entry name" value="NAD(P)-binding Rossmann-like Domain"/>
    <property type="match status" value="1"/>
</dbReference>
<comment type="similarity">
    <text evidence="1">Belongs to the short-chain dehydrogenases/reductases (SDR) family.</text>
</comment>
<dbReference type="SUPFAM" id="SSF51735">
    <property type="entry name" value="NAD(P)-binding Rossmann-fold domains"/>
    <property type="match status" value="1"/>
</dbReference>
<dbReference type="GO" id="GO:0016491">
    <property type="term" value="F:oxidoreductase activity"/>
    <property type="evidence" value="ECO:0007669"/>
    <property type="project" value="UniProtKB-KW"/>
</dbReference>
<reference evidence="4 5" key="1">
    <citation type="journal article" date="2015" name="Genome Biol. Evol.">
        <title>Phylogenomic analyses indicate that early fungi evolved digesting cell walls of algal ancestors of land plants.</title>
        <authorList>
            <person name="Chang Y."/>
            <person name="Wang S."/>
            <person name="Sekimoto S."/>
            <person name="Aerts A.L."/>
            <person name="Choi C."/>
            <person name="Clum A."/>
            <person name="LaButti K.M."/>
            <person name="Lindquist E.A."/>
            <person name="Yee Ngan C."/>
            <person name="Ohm R.A."/>
            <person name="Salamov A.A."/>
            <person name="Grigoriev I.V."/>
            <person name="Spatafora J.W."/>
            <person name="Berbee M.L."/>
        </authorList>
    </citation>
    <scope>NUCLEOTIDE SEQUENCE [LARGE SCALE GENOMIC DNA]</scope>
    <source>
        <strain evidence="4 5">NRRL 28638</strain>
    </source>
</reference>
<accession>A0A137P9S0</accession>
<sequence>MSYQELFTVKDKVVLITGGGRGIGAMITQAFVENGAKVYISSRKQGNIENFAKKMNDQ</sequence>
<name>A0A137P9S0_CONC2</name>
<dbReference type="OrthoDB" id="294295at2759"/>
<dbReference type="PANTHER" id="PTHR43618">
    <property type="entry name" value="7-ALPHA-HYDROXYSTEROID DEHYDROGENASE"/>
    <property type="match status" value="1"/>
</dbReference>
<dbReference type="Proteomes" id="UP000070444">
    <property type="component" value="Unassembled WGS sequence"/>
</dbReference>